<keyword evidence="4" id="KW-0676">Redox-active center</keyword>
<evidence type="ECO:0000256" key="2">
    <source>
        <dbReference type="ARBA" id="ARBA00022748"/>
    </source>
</evidence>
<dbReference type="PROSITE" id="PS51352">
    <property type="entry name" value="THIOREDOXIN_2"/>
    <property type="match status" value="1"/>
</dbReference>
<dbReference type="InterPro" id="IPR050553">
    <property type="entry name" value="Thioredoxin_ResA/DsbE_sf"/>
</dbReference>
<feature type="domain" description="Thioredoxin" evidence="5">
    <location>
        <begin position="11"/>
        <end position="148"/>
    </location>
</feature>
<dbReference type="GO" id="GO:0017004">
    <property type="term" value="P:cytochrome complex assembly"/>
    <property type="evidence" value="ECO:0007669"/>
    <property type="project" value="UniProtKB-KW"/>
</dbReference>
<dbReference type="InterPro" id="IPR013766">
    <property type="entry name" value="Thioredoxin_domain"/>
</dbReference>
<dbReference type="CDD" id="cd02966">
    <property type="entry name" value="TlpA_like_family"/>
    <property type="match status" value="1"/>
</dbReference>
<dbReference type="PANTHER" id="PTHR42852">
    <property type="entry name" value="THIOL:DISULFIDE INTERCHANGE PROTEIN DSBE"/>
    <property type="match status" value="1"/>
</dbReference>
<name>A0A520N4C3_9GAMM</name>
<dbReference type="AlphaFoldDB" id="A0A520N4C3"/>
<dbReference type="GO" id="GO:0030313">
    <property type="term" value="C:cell envelope"/>
    <property type="evidence" value="ECO:0007669"/>
    <property type="project" value="UniProtKB-SubCell"/>
</dbReference>
<evidence type="ECO:0000256" key="4">
    <source>
        <dbReference type="ARBA" id="ARBA00023284"/>
    </source>
</evidence>
<dbReference type="PANTHER" id="PTHR42852:SF6">
    <property type="entry name" value="THIOL:DISULFIDE INTERCHANGE PROTEIN DSBE"/>
    <property type="match status" value="1"/>
</dbReference>
<dbReference type="InterPro" id="IPR000866">
    <property type="entry name" value="AhpC/TSA"/>
</dbReference>
<dbReference type="Gene3D" id="3.40.30.10">
    <property type="entry name" value="Glutaredoxin"/>
    <property type="match status" value="1"/>
</dbReference>
<keyword evidence="3" id="KW-1015">Disulfide bond</keyword>
<organism evidence="6 7">
    <name type="scientific">SAR86 cluster bacterium</name>
    <dbReference type="NCBI Taxonomy" id="2030880"/>
    <lineage>
        <taxon>Bacteria</taxon>
        <taxon>Pseudomonadati</taxon>
        <taxon>Pseudomonadota</taxon>
        <taxon>Gammaproteobacteria</taxon>
        <taxon>SAR86 cluster</taxon>
    </lineage>
</organism>
<evidence type="ECO:0000259" key="5">
    <source>
        <dbReference type="PROSITE" id="PS51352"/>
    </source>
</evidence>
<comment type="subcellular location">
    <subcellularLocation>
        <location evidence="1">Cell envelope</location>
    </subcellularLocation>
</comment>
<evidence type="ECO:0000313" key="6">
    <source>
        <dbReference type="EMBL" id="RZO28344.1"/>
    </source>
</evidence>
<dbReference type="SUPFAM" id="SSF52833">
    <property type="entry name" value="Thioredoxin-like"/>
    <property type="match status" value="1"/>
</dbReference>
<dbReference type="Pfam" id="PF00578">
    <property type="entry name" value="AhpC-TSA"/>
    <property type="match status" value="1"/>
</dbReference>
<sequence length="150" mass="17198">MKSKIIQLFCLLLLFACQKNDIEVFNGSNINLTKLEGSWVVINYWADWCAPCIKEIPELNKFAHENKDIFVFTFNFDQLDQEDLAPIAKKFNIEVPSLVTHPRDIWGIQTPPAVPATFFINPNGELSLSLFRPQTKDALNDILLELKQAF</sequence>
<accession>A0A520N4C3</accession>
<dbReference type="GO" id="GO:0016491">
    <property type="term" value="F:oxidoreductase activity"/>
    <property type="evidence" value="ECO:0007669"/>
    <property type="project" value="InterPro"/>
</dbReference>
<reference evidence="6 7" key="1">
    <citation type="submission" date="2019-02" db="EMBL/GenBank/DDBJ databases">
        <title>Prokaryotic population dynamics and viral predation in marine succession experiment using metagenomics: the confinement effect.</title>
        <authorList>
            <person name="Haro-Moreno J.M."/>
            <person name="Rodriguez-Valera F."/>
            <person name="Lopez-Perez M."/>
        </authorList>
    </citation>
    <scope>NUCLEOTIDE SEQUENCE [LARGE SCALE GENOMIC DNA]</scope>
    <source>
        <strain evidence="6">MED-G160</strain>
    </source>
</reference>
<evidence type="ECO:0000256" key="1">
    <source>
        <dbReference type="ARBA" id="ARBA00004196"/>
    </source>
</evidence>
<dbReference type="InterPro" id="IPR036249">
    <property type="entry name" value="Thioredoxin-like_sf"/>
</dbReference>
<dbReference type="PROSITE" id="PS51257">
    <property type="entry name" value="PROKAR_LIPOPROTEIN"/>
    <property type="match status" value="1"/>
</dbReference>
<protein>
    <submittedName>
        <fullName evidence="6">TlpA family protein disulfide reductase</fullName>
    </submittedName>
</protein>
<dbReference type="GO" id="GO:0016209">
    <property type="term" value="F:antioxidant activity"/>
    <property type="evidence" value="ECO:0007669"/>
    <property type="project" value="InterPro"/>
</dbReference>
<dbReference type="Proteomes" id="UP000318710">
    <property type="component" value="Unassembled WGS sequence"/>
</dbReference>
<comment type="caution">
    <text evidence="6">The sequence shown here is derived from an EMBL/GenBank/DDBJ whole genome shotgun (WGS) entry which is preliminary data.</text>
</comment>
<proteinExistence type="predicted"/>
<evidence type="ECO:0000313" key="7">
    <source>
        <dbReference type="Proteomes" id="UP000318710"/>
    </source>
</evidence>
<evidence type="ECO:0000256" key="3">
    <source>
        <dbReference type="ARBA" id="ARBA00023157"/>
    </source>
</evidence>
<keyword evidence="2" id="KW-0201">Cytochrome c-type biogenesis</keyword>
<dbReference type="EMBL" id="SHBF01000003">
    <property type="protein sequence ID" value="RZO28344.1"/>
    <property type="molecule type" value="Genomic_DNA"/>
</dbReference>
<gene>
    <name evidence="6" type="ORF">EVA93_00965</name>
</gene>